<evidence type="ECO:0000313" key="2">
    <source>
        <dbReference type="EMBL" id="GLW90571.1"/>
    </source>
</evidence>
<keyword evidence="1" id="KW-0472">Membrane</keyword>
<accession>A0A9W6QGH5</accession>
<dbReference type="SUPFAM" id="SSF141571">
    <property type="entry name" value="Pentapeptide repeat-like"/>
    <property type="match status" value="1"/>
</dbReference>
<proteinExistence type="predicted"/>
<dbReference type="Pfam" id="PF13576">
    <property type="entry name" value="Pentapeptide_3"/>
    <property type="match status" value="1"/>
</dbReference>
<feature type="transmembrane region" description="Helical" evidence="1">
    <location>
        <begin position="598"/>
        <end position="621"/>
    </location>
</feature>
<name>A0A9W6QGH5_9PSEU</name>
<reference evidence="2" key="1">
    <citation type="submission" date="2023-02" db="EMBL/GenBank/DDBJ databases">
        <title>Actinokineospora globicatena NBRC 15670.</title>
        <authorList>
            <person name="Ichikawa N."/>
            <person name="Sato H."/>
            <person name="Tonouchi N."/>
        </authorList>
    </citation>
    <scope>NUCLEOTIDE SEQUENCE</scope>
    <source>
        <strain evidence="2">NBRC 15670</strain>
    </source>
</reference>
<evidence type="ECO:0000256" key="1">
    <source>
        <dbReference type="SAM" id="Phobius"/>
    </source>
</evidence>
<dbReference type="EMBL" id="BSSD01000001">
    <property type="protein sequence ID" value="GLW90571.1"/>
    <property type="molecule type" value="Genomic_DNA"/>
</dbReference>
<dbReference type="InterPro" id="IPR001646">
    <property type="entry name" value="5peptide_repeat"/>
</dbReference>
<protein>
    <recommendedName>
        <fullName evidence="4">Pentapeptide repeat-containing protein</fullName>
    </recommendedName>
</protein>
<evidence type="ECO:0000313" key="3">
    <source>
        <dbReference type="Proteomes" id="UP001165042"/>
    </source>
</evidence>
<organism evidence="2 3">
    <name type="scientific">Actinokineospora globicatena</name>
    <dbReference type="NCBI Taxonomy" id="103729"/>
    <lineage>
        <taxon>Bacteria</taxon>
        <taxon>Bacillati</taxon>
        <taxon>Actinomycetota</taxon>
        <taxon>Actinomycetes</taxon>
        <taxon>Pseudonocardiales</taxon>
        <taxon>Pseudonocardiaceae</taxon>
        <taxon>Actinokineospora</taxon>
    </lineage>
</organism>
<evidence type="ECO:0008006" key="4">
    <source>
        <dbReference type="Google" id="ProtNLM"/>
    </source>
</evidence>
<keyword evidence="1" id="KW-0812">Transmembrane</keyword>
<dbReference type="AlphaFoldDB" id="A0A9W6QGH5"/>
<dbReference type="Proteomes" id="UP001165042">
    <property type="component" value="Unassembled WGS sequence"/>
</dbReference>
<keyword evidence="3" id="KW-1185">Reference proteome</keyword>
<keyword evidence="1" id="KW-1133">Transmembrane helix</keyword>
<sequence length="627" mass="69058">MPDFTPDWPTCTTTEDCTGHQIDGFTACLAHLDGEDLDTALSHYTPGADVDLRGTSLTPELLTRLCMATSDTGDRAPSRPSVGRADFRHCHFSPSTPRIDSTKAPFRGGPIAEYNFEGTIFTERADFSGAAFAGLADFRRVTFADLADFRGVTFSEHAFFGRVTFAERAKFDRVTFAEHAYFRDADFARRAHFGGAAFAGRVDFSGADFAEKADFKDATFNKRVVLGMLSADWFVLDGARFEQYSLIEVLAETVSAVGARFDAGVELRVGYARVSLRRTFFGAPSSLTGVPEAGALTADPAWADLVGLTARPMSNKLPRAITRKRVNVWLDRRSVTARSVQRGGIEDWMPQLYSLQEADVAQLTVADVDLLWCRFAGAHHLDELRVEGMAPFNRTPGWRIGWAWPPVWRWGERRVLAEEHPWRAQRRKYGGWADRFPDLNWKMPSPDVGAERLAVLYRSLRKAFEDGKNEAGAGDFYYGEMDARRHAPSTSRAERLVLTAYWLVSGYGQRASRALALLAATIGVLFALLTTYGLPENSAAQQIVVPAGQVTGVLEIKAAPAVLPPAGQRWTADRAGRAIRVVLGSVVFRDTDQRLTPAGVWTVMAGRALGPLLLALAALAIRARVKR</sequence>
<gene>
    <name evidence="2" type="ORF">Aglo03_13870</name>
</gene>
<dbReference type="Gene3D" id="2.160.20.80">
    <property type="entry name" value="E3 ubiquitin-protein ligase SopA"/>
    <property type="match status" value="1"/>
</dbReference>
<comment type="caution">
    <text evidence="2">The sequence shown here is derived from an EMBL/GenBank/DDBJ whole genome shotgun (WGS) entry which is preliminary data.</text>
</comment>